<reference evidence="1" key="1">
    <citation type="submission" date="2014-09" db="EMBL/GenBank/DDBJ databases">
        <authorList>
            <person name="Magalhaes I.L.F."/>
            <person name="Oliveira U."/>
            <person name="Santos F.R."/>
            <person name="Vidigal T.H.D.A."/>
            <person name="Brescovit A.D."/>
            <person name="Santos A.J."/>
        </authorList>
    </citation>
    <scope>NUCLEOTIDE SEQUENCE</scope>
    <source>
        <tissue evidence="1">Shoot tissue taken approximately 20 cm above the soil surface</tissue>
    </source>
</reference>
<accession>A0A0A9BSW7</accession>
<organism evidence="1">
    <name type="scientific">Arundo donax</name>
    <name type="common">Giant reed</name>
    <name type="synonym">Donax arundinaceus</name>
    <dbReference type="NCBI Taxonomy" id="35708"/>
    <lineage>
        <taxon>Eukaryota</taxon>
        <taxon>Viridiplantae</taxon>
        <taxon>Streptophyta</taxon>
        <taxon>Embryophyta</taxon>
        <taxon>Tracheophyta</taxon>
        <taxon>Spermatophyta</taxon>
        <taxon>Magnoliopsida</taxon>
        <taxon>Liliopsida</taxon>
        <taxon>Poales</taxon>
        <taxon>Poaceae</taxon>
        <taxon>PACMAD clade</taxon>
        <taxon>Arundinoideae</taxon>
        <taxon>Arundineae</taxon>
        <taxon>Arundo</taxon>
    </lineage>
</organism>
<reference evidence="1" key="2">
    <citation type="journal article" date="2015" name="Data Brief">
        <title>Shoot transcriptome of the giant reed, Arundo donax.</title>
        <authorList>
            <person name="Barrero R.A."/>
            <person name="Guerrero F.D."/>
            <person name="Moolhuijzen P."/>
            <person name="Goolsby J.A."/>
            <person name="Tidwell J."/>
            <person name="Bellgard S.E."/>
            <person name="Bellgard M.I."/>
        </authorList>
    </citation>
    <scope>NUCLEOTIDE SEQUENCE</scope>
    <source>
        <tissue evidence="1">Shoot tissue taken approximately 20 cm above the soil surface</tissue>
    </source>
</reference>
<dbReference type="AlphaFoldDB" id="A0A0A9BSW7"/>
<dbReference type="EMBL" id="GBRH01233630">
    <property type="protein sequence ID" value="JAD64265.1"/>
    <property type="molecule type" value="Transcribed_RNA"/>
</dbReference>
<protein>
    <submittedName>
        <fullName evidence="1">Uncharacterized protein</fullName>
    </submittedName>
</protein>
<evidence type="ECO:0000313" key="1">
    <source>
        <dbReference type="EMBL" id="JAD64265.1"/>
    </source>
</evidence>
<proteinExistence type="predicted"/>
<name>A0A0A9BSW7_ARUDO</name>
<sequence>MSLPVSPHNHRLDRIIGLIIL</sequence>